<comment type="similarity">
    <text evidence="2 7">Belongs to the acyl-CoA dehydrogenase family.</text>
</comment>
<accession>A0A7W5AAQ3</accession>
<dbReference type="InterPro" id="IPR037069">
    <property type="entry name" value="AcylCoA_DH/ox_N_sf"/>
</dbReference>
<evidence type="ECO:0000256" key="6">
    <source>
        <dbReference type="ARBA" id="ARBA00023002"/>
    </source>
</evidence>
<dbReference type="Pfam" id="PF00441">
    <property type="entry name" value="Acyl-CoA_dh_1"/>
    <property type="match status" value="1"/>
</dbReference>
<evidence type="ECO:0000259" key="10">
    <source>
        <dbReference type="Pfam" id="PF02771"/>
    </source>
</evidence>
<dbReference type="SUPFAM" id="SSF56645">
    <property type="entry name" value="Acyl-CoA dehydrogenase NM domain-like"/>
    <property type="match status" value="1"/>
</dbReference>
<dbReference type="Gene3D" id="1.10.540.10">
    <property type="entry name" value="Acyl-CoA dehydrogenase/oxidase, N-terminal domain"/>
    <property type="match status" value="1"/>
</dbReference>
<dbReference type="EMBL" id="JACHXF010000001">
    <property type="protein sequence ID" value="MBB3092806.1"/>
    <property type="molecule type" value="Genomic_DNA"/>
</dbReference>
<dbReference type="AlphaFoldDB" id="A0A7W5AAQ3"/>
<dbReference type="GO" id="GO:0000062">
    <property type="term" value="F:fatty-acyl-CoA binding"/>
    <property type="evidence" value="ECO:0007669"/>
    <property type="project" value="TreeGrafter"/>
</dbReference>
<feature type="domain" description="Acyl-CoA dehydrogenase/oxidase C-terminal" evidence="8">
    <location>
        <begin position="235"/>
        <end position="381"/>
    </location>
</feature>
<dbReference type="InterPro" id="IPR013786">
    <property type="entry name" value="AcylCoA_DH/ox_N"/>
</dbReference>
<name>A0A7W5AAQ3_9ACTN</name>
<dbReference type="FunFam" id="1.10.540.10:FF:000026">
    <property type="entry name" value="Acyl-CoA dehydrogenase medium chain"/>
    <property type="match status" value="1"/>
</dbReference>
<keyword evidence="6 7" id="KW-0560">Oxidoreductase</keyword>
<gene>
    <name evidence="11" type="ORF">FHR83_000440</name>
</gene>
<keyword evidence="4 7" id="KW-0274">FAD</keyword>
<evidence type="ECO:0000313" key="11">
    <source>
        <dbReference type="EMBL" id="MBB3092806.1"/>
    </source>
</evidence>
<evidence type="ECO:0000256" key="5">
    <source>
        <dbReference type="ARBA" id="ARBA00022946"/>
    </source>
</evidence>
<evidence type="ECO:0000259" key="8">
    <source>
        <dbReference type="Pfam" id="PF00441"/>
    </source>
</evidence>
<sequence length="388" mass="41614">MTVTDPFDLLDIDSLLSDEERQIRETVARFVTDHVRPHVADWFEAGTFPRELAPELGKLGVLGMHLEGYGCAGTSAVAYGLACLELEAGDSGLRSFVSVQGSLAMFSIWKYGSEEQRREWLPRMAAGEAIGCFGLTEPDFGSDPANMRTRAVRDGGDWILNGSKMWITNGSIADVATVWAQTEDGIRGFLVPKDTPGFTTRTIKRKLSLRASITGELALDDVRLPGSAMLPGAAGLGAPLSCLSEARFGIVFGSVGAALDSLRTTIGYANNRIQFGRPIAAFQLTQGKLADMAVDLGTSALLALHLGRLKDAGRLKPHQISVGKLNNVRQALAIARECRGILGGSGITLEYSPLRHANNLESVVTYEGTSEIHTLVIGQTLTGHAAYR</sequence>
<evidence type="ECO:0000256" key="3">
    <source>
        <dbReference type="ARBA" id="ARBA00022630"/>
    </source>
</evidence>
<evidence type="ECO:0000256" key="2">
    <source>
        <dbReference type="ARBA" id="ARBA00009347"/>
    </source>
</evidence>
<evidence type="ECO:0000256" key="1">
    <source>
        <dbReference type="ARBA" id="ARBA00001974"/>
    </source>
</evidence>
<dbReference type="InterPro" id="IPR036250">
    <property type="entry name" value="AcylCo_DH-like_C"/>
</dbReference>
<evidence type="ECO:0000259" key="9">
    <source>
        <dbReference type="Pfam" id="PF02770"/>
    </source>
</evidence>
<dbReference type="RefSeq" id="WP_183215963.1">
    <property type="nucleotide sequence ID" value="NZ_BMPW01000001.1"/>
</dbReference>
<dbReference type="Proteomes" id="UP000590749">
    <property type="component" value="Unassembled WGS sequence"/>
</dbReference>
<dbReference type="GO" id="GO:0046949">
    <property type="term" value="P:fatty-acyl-CoA biosynthetic process"/>
    <property type="evidence" value="ECO:0007669"/>
    <property type="project" value="TreeGrafter"/>
</dbReference>
<evidence type="ECO:0000256" key="7">
    <source>
        <dbReference type="RuleBase" id="RU362125"/>
    </source>
</evidence>
<feature type="domain" description="Acyl-CoA dehydrogenase/oxidase N-terminal" evidence="10">
    <location>
        <begin position="17"/>
        <end position="128"/>
    </location>
</feature>
<keyword evidence="12" id="KW-1185">Reference proteome</keyword>
<comment type="caution">
    <text evidence="11">The sequence shown here is derived from an EMBL/GenBank/DDBJ whole genome shotgun (WGS) entry which is preliminary data.</text>
</comment>
<dbReference type="Gene3D" id="1.20.140.10">
    <property type="entry name" value="Butyryl-CoA Dehydrogenase, subunit A, domain 3"/>
    <property type="match status" value="1"/>
</dbReference>
<dbReference type="Pfam" id="PF02770">
    <property type="entry name" value="Acyl-CoA_dh_M"/>
    <property type="match status" value="1"/>
</dbReference>
<comment type="cofactor">
    <cofactor evidence="1 7">
        <name>FAD</name>
        <dbReference type="ChEBI" id="CHEBI:57692"/>
    </cofactor>
</comment>
<keyword evidence="5" id="KW-0809">Transit peptide</keyword>
<dbReference type="EC" id="1.3.8.6" evidence="11"/>
<feature type="domain" description="Acyl-CoA oxidase/dehydrogenase middle" evidence="9">
    <location>
        <begin position="132"/>
        <end position="222"/>
    </location>
</feature>
<dbReference type="GO" id="GO:0033539">
    <property type="term" value="P:fatty acid beta-oxidation using acyl-CoA dehydrogenase"/>
    <property type="evidence" value="ECO:0007669"/>
    <property type="project" value="TreeGrafter"/>
</dbReference>
<evidence type="ECO:0000313" key="12">
    <source>
        <dbReference type="Proteomes" id="UP000590749"/>
    </source>
</evidence>
<dbReference type="FunFam" id="2.40.110.10:FF:000002">
    <property type="entry name" value="Acyl-CoA dehydrogenase fadE12"/>
    <property type="match status" value="1"/>
</dbReference>
<dbReference type="InterPro" id="IPR009075">
    <property type="entry name" value="AcylCo_DH/oxidase_C"/>
</dbReference>
<keyword evidence="3 7" id="KW-0285">Flavoprotein</keyword>
<dbReference type="GO" id="GO:0004361">
    <property type="term" value="F:glutaryl-CoA dehydrogenase activity"/>
    <property type="evidence" value="ECO:0007669"/>
    <property type="project" value="UniProtKB-EC"/>
</dbReference>
<protein>
    <submittedName>
        <fullName evidence="11">Glutaryl-CoA dehydrogenase</fullName>
        <ecNumber evidence="11">1.3.8.6</ecNumber>
    </submittedName>
</protein>
<dbReference type="PANTHER" id="PTHR42807:SF1">
    <property type="entry name" value="GLUTARYL-COA DEHYDROGENASE, MITOCHONDRIAL"/>
    <property type="match status" value="1"/>
</dbReference>
<reference evidence="11 12" key="1">
    <citation type="submission" date="2020-08" db="EMBL/GenBank/DDBJ databases">
        <title>Genomic Encyclopedia of Type Strains, Phase III (KMG-III): the genomes of soil and plant-associated and newly described type strains.</title>
        <authorList>
            <person name="Whitman W."/>
        </authorList>
    </citation>
    <scope>NUCLEOTIDE SEQUENCE [LARGE SCALE GENOMIC DNA]</scope>
    <source>
        <strain evidence="11 12">CECT 3287</strain>
    </source>
</reference>
<dbReference type="InterPro" id="IPR006091">
    <property type="entry name" value="Acyl-CoA_Oxase/DH_mid-dom"/>
</dbReference>
<evidence type="ECO:0000256" key="4">
    <source>
        <dbReference type="ARBA" id="ARBA00022827"/>
    </source>
</evidence>
<dbReference type="Gene3D" id="2.40.110.10">
    <property type="entry name" value="Butyryl-CoA Dehydrogenase, subunit A, domain 2"/>
    <property type="match status" value="1"/>
</dbReference>
<dbReference type="GO" id="GO:0050660">
    <property type="term" value="F:flavin adenine dinucleotide binding"/>
    <property type="evidence" value="ECO:0007669"/>
    <property type="project" value="InterPro"/>
</dbReference>
<proteinExistence type="inferred from homology"/>
<dbReference type="InterPro" id="IPR009100">
    <property type="entry name" value="AcylCoA_DH/oxidase_NM_dom_sf"/>
</dbReference>
<dbReference type="Pfam" id="PF02771">
    <property type="entry name" value="Acyl-CoA_dh_N"/>
    <property type="match status" value="1"/>
</dbReference>
<dbReference type="InterPro" id="IPR052033">
    <property type="entry name" value="Glutaryl-CoA_DH_mitochondrial"/>
</dbReference>
<organism evidence="11 12">
    <name type="scientific">Actinoplanes campanulatus</name>
    <dbReference type="NCBI Taxonomy" id="113559"/>
    <lineage>
        <taxon>Bacteria</taxon>
        <taxon>Bacillati</taxon>
        <taxon>Actinomycetota</taxon>
        <taxon>Actinomycetes</taxon>
        <taxon>Micromonosporales</taxon>
        <taxon>Micromonosporaceae</taxon>
        <taxon>Actinoplanes</taxon>
    </lineage>
</organism>
<dbReference type="SUPFAM" id="SSF47203">
    <property type="entry name" value="Acyl-CoA dehydrogenase C-terminal domain-like"/>
    <property type="match status" value="1"/>
</dbReference>
<dbReference type="InterPro" id="IPR046373">
    <property type="entry name" value="Acyl-CoA_Oxase/DH_mid-dom_sf"/>
</dbReference>
<dbReference type="PANTHER" id="PTHR42807">
    <property type="entry name" value="GLUTARYL-COA DEHYDROGENASE, MITOCHONDRIAL"/>
    <property type="match status" value="1"/>
</dbReference>